<evidence type="ECO:0000256" key="1">
    <source>
        <dbReference type="ARBA" id="ARBA00012493"/>
    </source>
</evidence>
<gene>
    <name evidence="3" type="ORF">AVEN_83382_1</name>
</gene>
<evidence type="ECO:0000313" key="4">
    <source>
        <dbReference type="Proteomes" id="UP000499080"/>
    </source>
</evidence>
<keyword evidence="4" id="KW-1185">Reference proteome</keyword>
<organism evidence="3 4">
    <name type="scientific">Araneus ventricosus</name>
    <name type="common">Orbweaver spider</name>
    <name type="synonym">Epeira ventricosa</name>
    <dbReference type="NCBI Taxonomy" id="182803"/>
    <lineage>
        <taxon>Eukaryota</taxon>
        <taxon>Metazoa</taxon>
        <taxon>Ecdysozoa</taxon>
        <taxon>Arthropoda</taxon>
        <taxon>Chelicerata</taxon>
        <taxon>Arachnida</taxon>
        <taxon>Araneae</taxon>
        <taxon>Araneomorphae</taxon>
        <taxon>Entelegynae</taxon>
        <taxon>Araneoidea</taxon>
        <taxon>Araneidae</taxon>
        <taxon>Araneus</taxon>
    </lineage>
</organism>
<dbReference type="AlphaFoldDB" id="A0A4Y2HJW2"/>
<protein>
    <recommendedName>
        <fullName evidence="1">RNA-directed DNA polymerase</fullName>
        <ecNumber evidence="1">2.7.7.49</ecNumber>
    </recommendedName>
</protein>
<dbReference type="GO" id="GO:0003964">
    <property type="term" value="F:RNA-directed DNA polymerase activity"/>
    <property type="evidence" value="ECO:0007669"/>
    <property type="project" value="UniProtKB-EC"/>
</dbReference>
<dbReference type="PANTHER" id="PTHR37984:SF15">
    <property type="entry name" value="INTEGRASE CATALYTIC DOMAIN-CONTAINING PROTEIN"/>
    <property type="match status" value="1"/>
</dbReference>
<comment type="caution">
    <text evidence="3">The sequence shown here is derived from an EMBL/GenBank/DDBJ whole genome shotgun (WGS) entry which is preliminary data.</text>
</comment>
<dbReference type="InterPro" id="IPR050951">
    <property type="entry name" value="Retrovirus_Pol_polyprotein"/>
</dbReference>
<dbReference type="PANTHER" id="PTHR37984">
    <property type="entry name" value="PROTEIN CBG26694"/>
    <property type="match status" value="1"/>
</dbReference>
<proteinExistence type="predicted"/>
<dbReference type="InterPro" id="IPR041588">
    <property type="entry name" value="Integrase_H2C2"/>
</dbReference>
<reference evidence="3 4" key="1">
    <citation type="journal article" date="2019" name="Sci. Rep.">
        <title>Orb-weaving spider Araneus ventricosus genome elucidates the spidroin gene catalogue.</title>
        <authorList>
            <person name="Kono N."/>
            <person name="Nakamura H."/>
            <person name="Ohtoshi R."/>
            <person name="Moran D.A.P."/>
            <person name="Shinohara A."/>
            <person name="Yoshida Y."/>
            <person name="Fujiwara M."/>
            <person name="Mori M."/>
            <person name="Tomita M."/>
            <person name="Arakawa K."/>
        </authorList>
    </citation>
    <scope>NUCLEOTIDE SEQUENCE [LARGE SCALE GENOMIC DNA]</scope>
</reference>
<name>A0A4Y2HJW2_ARAVE</name>
<dbReference type="Gene3D" id="1.10.340.70">
    <property type="match status" value="1"/>
</dbReference>
<evidence type="ECO:0000259" key="2">
    <source>
        <dbReference type="Pfam" id="PF17921"/>
    </source>
</evidence>
<dbReference type="Pfam" id="PF17921">
    <property type="entry name" value="Integrase_H2C2"/>
    <property type="match status" value="1"/>
</dbReference>
<accession>A0A4Y2HJW2</accession>
<feature type="domain" description="Integrase zinc-binding" evidence="2">
    <location>
        <begin position="104"/>
        <end position="160"/>
    </location>
</feature>
<dbReference type="Proteomes" id="UP000499080">
    <property type="component" value="Unassembled WGS sequence"/>
</dbReference>
<sequence length="181" mass="20955">MDANGEIGAVLSQNIGSEEHVIAYFSKSLGEIQKVQLEDPAIKPILEKKLNSADRLSFQEIAPESPATNRYWAFWNSLYLKDGVLYRKWESNDGGFYRRQLILPKSRIQEVLREIHDSRSGKHFGVMKTLLKTRERFYWNRLRADIEKWCRECQACGARKGLKTEQGKSVIGWTPAVIFFD</sequence>
<dbReference type="FunFam" id="1.10.340.70:FF:000001">
    <property type="entry name" value="Retrovirus-related Pol polyprotein from transposon gypsy-like Protein"/>
    <property type="match status" value="1"/>
</dbReference>
<dbReference type="EC" id="2.7.7.49" evidence="1"/>
<dbReference type="EMBL" id="BGPR01001982">
    <property type="protein sequence ID" value="GBM65530.1"/>
    <property type="molecule type" value="Genomic_DNA"/>
</dbReference>
<evidence type="ECO:0000313" key="3">
    <source>
        <dbReference type="EMBL" id="GBM65530.1"/>
    </source>
</evidence>